<evidence type="ECO:0000313" key="4">
    <source>
        <dbReference type="Proteomes" id="UP000765160"/>
    </source>
</evidence>
<evidence type="ECO:0000259" key="2">
    <source>
        <dbReference type="Pfam" id="PF01551"/>
    </source>
</evidence>
<dbReference type="EMBL" id="JAAVTX010000010">
    <property type="protein sequence ID" value="NKE48541.1"/>
    <property type="molecule type" value="Genomic_DNA"/>
</dbReference>
<dbReference type="Pfam" id="PF01551">
    <property type="entry name" value="Peptidase_M23"/>
    <property type="match status" value="1"/>
</dbReference>
<feature type="domain" description="M23ase beta-sheet core" evidence="2">
    <location>
        <begin position="44"/>
        <end position="141"/>
    </location>
</feature>
<protein>
    <submittedName>
        <fullName evidence="3">M23 family metallopeptidase</fullName>
    </submittedName>
</protein>
<dbReference type="InterPro" id="IPR016047">
    <property type="entry name" value="M23ase_b-sheet_dom"/>
</dbReference>
<proteinExistence type="predicted"/>
<reference evidence="3 4" key="1">
    <citation type="submission" date="2020-03" db="EMBL/GenBank/DDBJ databases">
        <title>Roseomonas selenitidurans sp. nov. isolated from soil.</title>
        <authorList>
            <person name="Liu H."/>
        </authorList>
    </citation>
    <scope>NUCLEOTIDE SEQUENCE [LARGE SCALE GENOMIC DNA]</scope>
    <source>
        <strain evidence="3 4">JCM 15073</strain>
    </source>
</reference>
<dbReference type="InterPro" id="IPR011055">
    <property type="entry name" value="Dup_hybrid_motif"/>
</dbReference>
<comment type="caution">
    <text evidence="3">The sequence shown here is derived from an EMBL/GenBank/DDBJ whole genome shotgun (WGS) entry which is preliminary data.</text>
</comment>
<dbReference type="RefSeq" id="WP_168055017.1">
    <property type="nucleotide sequence ID" value="NZ_JAATJR010000010.1"/>
</dbReference>
<dbReference type="Proteomes" id="UP000765160">
    <property type="component" value="Unassembled WGS sequence"/>
</dbReference>
<keyword evidence="1" id="KW-0732">Signal</keyword>
<feature type="chain" id="PRO_5046718040" evidence="1">
    <location>
        <begin position="22"/>
        <end position="163"/>
    </location>
</feature>
<dbReference type="InterPro" id="IPR050570">
    <property type="entry name" value="Cell_wall_metabolism_enzyme"/>
</dbReference>
<dbReference type="SUPFAM" id="SSF51261">
    <property type="entry name" value="Duplicated hybrid motif"/>
    <property type="match status" value="1"/>
</dbReference>
<dbReference type="PANTHER" id="PTHR21666">
    <property type="entry name" value="PEPTIDASE-RELATED"/>
    <property type="match status" value="1"/>
</dbReference>
<gene>
    <name evidence="3" type="ORF">HB662_27485</name>
</gene>
<feature type="signal peptide" evidence="1">
    <location>
        <begin position="1"/>
        <end position="21"/>
    </location>
</feature>
<dbReference type="Gene3D" id="2.70.70.10">
    <property type="entry name" value="Glucose Permease (Domain IIA)"/>
    <property type="match status" value="1"/>
</dbReference>
<accession>A0ABX1F8J9</accession>
<evidence type="ECO:0000313" key="3">
    <source>
        <dbReference type="EMBL" id="NKE48541.1"/>
    </source>
</evidence>
<evidence type="ECO:0000256" key="1">
    <source>
        <dbReference type="SAM" id="SignalP"/>
    </source>
</evidence>
<dbReference type="CDD" id="cd12797">
    <property type="entry name" value="M23_peptidase"/>
    <property type="match status" value="1"/>
</dbReference>
<organism evidence="3 4">
    <name type="scientific">Falsiroseomonas frigidaquae</name>
    <dbReference type="NCBI Taxonomy" id="487318"/>
    <lineage>
        <taxon>Bacteria</taxon>
        <taxon>Pseudomonadati</taxon>
        <taxon>Pseudomonadota</taxon>
        <taxon>Alphaproteobacteria</taxon>
        <taxon>Acetobacterales</taxon>
        <taxon>Roseomonadaceae</taxon>
        <taxon>Falsiroseomonas</taxon>
    </lineage>
</organism>
<name>A0ABX1F8J9_9PROT</name>
<sequence length="163" mass="17330">MMKPRSAFLALAFALPAEALAAPCPVAMPVAGEFSSGFGPRHGRMHSGVDLRAPVGTPVRAVLPGTVIFAGRYFDYGLMVELRHEDGTRSRYAHLSRFGPGLAVGTRLDVGQAIGAVGRTGRTTGANLHVELRRGGRPVDPWPWLTRTACTSLTEIAEAAPVR</sequence>
<dbReference type="PANTHER" id="PTHR21666:SF270">
    <property type="entry name" value="MUREIN HYDROLASE ACTIVATOR ENVC"/>
    <property type="match status" value="1"/>
</dbReference>
<keyword evidence="4" id="KW-1185">Reference proteome</keyword>